<sequence>MRYAKDLQSFFVAMYLCTDCPMNFHTELIVSDYFDFYYSTSCPPPRSFEEQVVIVFEKKCFPPKTLDKVLIFF</sequence>
<accession>A0A183L380</accession>
<name>A0A183L380_9TREM</name>
<dbReference type="WBParaSite" id="SCUD_0002178901-mRNA-1">
    <property type="protein sequence ID" value="SCUD_0002178901-mRNA-1"/>
    <property type="gene ID" value="SCUD_0002178901"/>
</dbReference>
<evidence type="ECO:0000313" key="1">
    <source>
        <dbReference type="WBParaSite" id="SCUD_0002178901-mRNA-1"/>
    </source>
</evidence>
<organism evidence="1">
    <name type="scientific">Schistosoma curassoni</name>
    <dbReference type="NCBI Taxonomy" id="6186"/>
    <lineage>
        <taxon>Eukaryota</taxon>
        <taxon>Metazoa</taxon>
        <taxon>Spiralia</taxon>
        <taxon>Lophotrochozoa</taxon>
        <taxon>Platyhelminthes</taxon>
        <taxon>Trematoda</taxon>
        <taxon>Digenea</taxon>
        <taxon>Strigeidida</taxon>
        <taxon>Schistosomatoidea</taxon>
        <taxon>Schistosomatidae</taxon>
        <taxon>Schistosoma</taxon>
    </lineage>
</organism>
<protein>
    <submittedName>
        <fullName evidence="1">Uncharacterized protein</fullName>
    </submittedName>
</protein>
<proteinExistence type="predicted"/>
<dbReference type="AlphaFoldDB" id="A0A183L380"/>
<reference evidence="1" key="1">
    <citation type="submission" date="2016-06" db="UniProtKB">
        <authorList>
            <consortium name="WormBaseParasite"/>
        </authorList>
    </citation>
    <scope>IDENTIFICATION</scope>
</reference>